<feature type="repeat" description="WD" evidence="4">
    <location>
        <begin position="104"/>
        <end position="145"/>
    </location>
</feature>
<dbReference type="InterPro" id="IPR020472">
    <property type="entry name" value="WD40_PAC1"/>
</dbReference>
<dbReference type="SUPFAM" id="SSF50978">
    <property type="entry name" value="WD40 repeat-like"/>
    <property type="match status" value="2"/>
</dbReference>
<feature type="compositionally biased region" description="Basic and acidic residues" evidence="6">
    <location>
        <begin position="224"/>
        <end position="233"/>
    </location>
</feature>
<dbReference type="GO" id="GO:0030490">
    <property type="term" value="P:maturation of SSU-rRNA"/>
    <property type="evidence" value="ECO:0007669"/>
    <property type="project" value="TreeGrafter"/>
</dbReference>
<evidence type="ECO:0000256" key="3">
    <source>
        <dbReference type="ARBA" id="ARBA00038229"/>
    </source>
</evidence>
<name>A0A9Q1BIT2_HOLLE</name>
<keyword evidence="5" id="KW-0175">Coiled coil</keyword>
<feature type="repeat" description="WD" evidence="4">
    <location>
        <begin position="146"/>
        <end position="187"/>
    </location>
</feature>
<dbReference type="Pfam" id="PF04003">
    <property type="entry name" value="Utp12"/>
    <property type="match status" value="1"/>
</dbReference>
<evidence type="ECO:0000256" key="4">
    <source>
        <dbReference type="PROSITE-ProRule" id="PRU00221"/>
    </source>
</evidence>
<dbReference type="InterPro" id="IPR015943">
    <property type="entry name" value="WD40/YVTN_repeat-like_dom_sf"/>
</dbReference>
<comment type="caution">
    <text evidence="8">The sequence shown here is derived from an EMBL/GenBank/DDBJ whole genome shotgun (WGS) entry which is preliminary data.</text>
</comment>
<keyword evidence="1 4" id="KW-0853">WD repeat</keyword>
<proteinExistence type="inferred from homology"/>
<dbReference type="GO" id="GO:0030515">
    <property type="term" value="F:snoRNA binding"/>
    <property type="evidence" value="ECO:0007669"/>
    <property type="project" value="TreeGrafter"/>
</dbReference>
<dbReference type="SMART" id="SM00320">
    <property type="entry name" value="WD40"/>
    <property type="match status" value="11"/>
</dbReference>
<gene>
    <name evidence="8" type="ORF">HOLleu_32512</name>
</gene>
<dbReference type="AlphaFoldDB" id="A0A9Q1BIT2"/>
<feature type="compositionally biased region" description="Acidic residues" evidence="6">
    <location>
        <begin position="242"/>
        <end position="255"/>
    </location>
</feature>
<keyword evidence="2" id="KW-0677">Repeat</keyword>
<feature type="region of interest" description="Disordered" evidence="6">
    <location>
        <begin position="224"/>
        <end position="255"/>
    </location>
</feature>
<dbReference type="PRINTS" id="PR00320">
    <property type="entry name" value="GPROTEINBRPT"/>
</dbReference>
<dbReference type="InterPro" id="IPR007148">
    <property type="entry name" value="SSU_processome_Utp12"/>
</dbReference>
<dbReference type="PROSITE" id="PS50294">
    <property type="entry name" value="WD_REPEATS_REGION"/>
    <property type="match status" value="5"/>
</dbReference>
<dbReference type="GO" id="GO:0032040">
    <property type="term" value="C:small-subunit processome"/>
    <property type="evidence" value="ECO:0007669"/>
    <property type="project" value="TreeGrafter"/>
</dbReference>
<evidence type="ECO:0000256" key="5">
    <source>
        <dbReference type="SAM" id="Coils"/>
    </source>
</evidence>
<keyword evidence="9" id="KW-1185">Reference proteome</keyword>
<feature type="repeat" description="WD" evidence="4">
    <location>
        <begin position="486"/>
        <end position="520"/>
    </location>
</feature>
<feature type="repeat" description="WD" evidence="4">
    <location>
        <begin position="654"/>
        <end position="695"/>
    </location>
</feature>
<comment type="similarity">
    <text evidence="3">Belongs to the WD repeat WDR3/UTP12 family.</text>
</comment>
<dbReference type="InterPro" id="IPR036322">
    <property type="entry name" value="WD40_repeat_dom_sf"/>
</dbReference>
<evidence type="ECO:0000256" key="2">
    <source>
        <dbReference type="ARBA" id="ARBA00022737"/>
    </source>
</evidence>
<feature type="repeat" description="WD" evidence="4">
    <location>
        <begin position="188"/>
        <end position="221"/>
    </location>
</feature>
<feature type="domain" description="Small-subunit processome Utp12" evidence="7">
    <location>
        <begin position="840"/>
        <end position="942"/>
    </location>
</feature>
<feature type="coiled-coil region" evidence="5">
    <location>
        <begin position="794"/>
        <end position="821"/>
    </location>
</feature>
<dbReference type="FunFam" id="2.130.10.10:FF:000178">
    <property type="entry name" value="WD repeat domain 3"/>
    <property type="match status" value="1"/>
</dbReference>
<accession>A0A9Q1BIT2</accession>
<dbReference type="InterPro" id="IPR001680">
    <property type="entry name" value="WD40_rpt"/>
</dbReference>
<dbReference type="Pfam" id="PF25173">
    <property type="entry name" value="Beta-prop_WDR3_1st"/>
    <property type="match status" value="1"/>
</dbReference>
<sequence length="983" mass="110338">MGLTKQYLRYVPTAVFGVVGSSKSNIIFVEVKGQLGKYAAVAAVENVFLWDLKKAEKILTLKGDKHEASILAIGPNKSQLAVGYMDGSIRLFDLTSGGEPTVTFKGHKSAVTALTYDSTGMHLVSGSKDTDVIVWDVVSENGLYRLKGHKGMVTDAVFMKEHNILITGSKDTFVKFWDLDTQHCFKTLVGHRTEVWGLSLISDNRLVTGAVENELSVWDISFRSKEGEGEPPQKKAKMGADLDGDEEDKEEDEEETDILSCTKVGVLKRSGRDRVITVKTDKDKTILGVHGKDNYVELFVICTEEEKKKFLQKKKKRARKKAQASSQEEDEDVRMEDAIELTVDEEIKNIGSIKAGGKIRSFDIITKKTGEKMLVVLLHNNKVEVFQWTGNETMEASQGNNQVALPAHRSDVRALCFNADNTAILSGSAEAVKMWNRNSQQCVRTVSSGYVLSLVFVPGERHCIAGTKDGHLQLFDIAGGKILEDVEAHRGELWSIAVCPDKRGFMTGSADKEIKFWEFDFVDDEEQNFSSKRLSFQHIRTLKMSDDILCVKYSPDQKFIAASLLDSTVKVFFADTLKACWGLSIQTCIQQKPHLFQPDLIIWINGFFFLSMYGHKLPVLSMDISTDSTLLVTGSADRNIKIWGMDFGDCHKSMFAHDDSVMCVQFVPRTHLFFSCGKDGKIKQWDADSFEHIVTLQGHHAEVWTLAISPSGDFVVSDIKKPFQVSASHDKSLRLWERTEEPLVLTEEREMEREKEYEESLNQGDPTVIAGETSEEVTLAATRTVESVKGAERIMEAIELYKEETEKMKEYQADCQAQNKKLPPPQPNPILKAYGDITPSKYVCEVLKKVKSSELEESLLVMPFSYVLDLFPLLEIFINQGWEVELSCRCLFFLLRVNHGQITSSQVLLPVIDRLRSTTLSKVAQLKDTIGFNLAGLQFMQQQIEAKEDVQFFSDATDQFKEKKRKKKKAEGKVILAMAAAGL</sequence>
<evidence type="ECO:0000256" key="6">
    <source>
        <dbReference type="SAM" id="MobiDB-lite"/>
    </source>
</evidence>
<feature type="repeat" description="WD" evidence="4">
    <location>
        <begin position="612"/>
        <end position="653"/>
    </location>
</feature>
<evidence type="ECO:0000313" key="8">
    <source>
        <dbReference type="EMBL" id="KAJ8027382.1"/>
    </source>
</evidence>
<dbReference type="Gene3D" id="2.130.10.10">
    <property type="entry name" value="YVTN repeat-like/Quinoprotein amine dehydrogenase"/>
    <property type="match status" value="3"/>
</dbReference>
<reference evidence="8" key="1">
    <citation type="submission" date="2021-10" db="EMBL/GenBank/DDBJ databases">
        <title>Tropical sea cucumber genome reveals ecological adaptation and Cuvierian tubules defense mechanism.</title>
        <authorList>
            <person name="Chen T."/>
        </authorList>
    </citation>
    <scope>NUCLEOTIDE SEQUENCE</scope>
    <source>
        <strain evidence="8">Nanhai2018</strain>
        <tissue evidence="8">Muscle</tissue>
    </source>
</reference>
<protein>
    <submittedName>
        <fullName evidence="8">WD repeat-containing protein 3</fullName>
    </submittedName>
</protein>
<dbReference type="OrthoDB" id="407922at2759"/>
<dbReference type="InterPro" id="IPR051570">
    <property type="entry name" value="TBC1_cilium_biogenesis"/>
</dbReference>
<dbReference type="Proteomes" id="UP001152320">
    <property type="component" value="Chromosome 16"/>
</dbReference>
<dbReference type="PANTHER" id="PTHR19853:SF0">
    <property type="entry name" value="WD REPEAT-CONTAINING PROTEIN 3"/>
    <property type="match status" value="1"/>
</dbReference>
<dbReference type="GO" id="GO:0034388">
    <property type="term" value="C:Pwp2p-containing subcomplex of 90S preribosome"/>
    <property type="evidence" value="ECO:0007669"/>
    <property type="project" value="TreeGrafter"/>
</dbReference>
<evidence type="ECO:0000259" key="7">
    <source>
        <dbReference type="Pfam" id="PF04003"/>
    </source>
</evidence>
<organism evidence="8 9">
    <name type="scientific">Holothuria leucospilota</name>
    <name type="common">Black long sea cucumber</name>
    <name type="synonym">Mertensiothuria leucospilota</name>
    <dbReference type="NCBI Taxonomy" id="206669"/>
    <lineage>
        <taxon>Eukaryota</taxon>
        <taxon>Metazoa</taxon>
        <taxon>Echinodermata</taxon>
        <taxon>Eleutherozoa</taxon>
        <taxon>Echinozoa</taxon>
        <taxon>Holothuroidea</taxon>
        <taxon>Aspidochirotacea</taxon>
        <taxon>Aspidochirotida</taxon>
        <taxon>Holothuriidae</taxon>
        <taxon>Holothuria</taxon>
    </lineage>
</organism>
<dbReference type="PROSITE" id="PS00678">
    <property type="entry name" value="WD_REPEATS_1"/>
    <property type="match status" value="2"/>
</dbReference>
<dbReference type="InterPro" id="IPR019775">
    <property type="entry name" value="WD40_repeat_CS"/>
</dbReference>
<evidence type="ECO:0000256" key="1">
    <source>
        <dbReference type="ARBA" id="ARBA00022574"/>
    </source>
</evidence>
<dbReference type="PROSITE" id="PS50082">
    <property type="entry name" value="WD_REPEATS_2"/>
    <property type="match status" value="6"/>
</dbReference>
<evidence type="ECO:0000313" key="9">
    <source>
        <dbReference type="Proteomes" id="UP001152320"/>
    </source>
</evidence>
<dbReference type="EMBL" id="JAIZAY010000016">
    <property type="protein sequence ID" value="KAJ8027382.1"/>
    <property type="molecule type" value="Genomic_DNA"/>
</dbReference>
<dbReference type="PANTHER" id="PTHR19853">
    <property type="entry name" value="WD REPEAT CONTAINING PROTEIN 3 WDR3"/>
    <property type="match status" value="1"/>
</dbReference>
<dbReference type="CDD" id="cd00200">
    <property type="entry name" value="WD40"/>
    <property type="match status" value="1"/>
</dbReference>
<dbReference type="Pfam" id="PF25172">
    <property type="entry name" value="Beta-prop_WDR3_2nd"/>
    <property type="match status" value="2"/>
</dbReference>